<keyword evidence="2" id="KW-1185">Reference proteome</keyword>
<comment type="caution">
    <text evidence="1">The sequence shown here is derived from an EMBL/GenBank/DDBJ whole genome shotgun (WGS) entry which is preliminary data.</text>
</comment>
<protein>
    <recommendedName>
        <fullName evidence="3">Lasso RiPP family leader peptide-containing protein</fullName>
    </recommendedName>
</protein>
<evidence type="ECO:0000313" key="2">
    <source>
        <dbReference type="Proteomes" id="UP001589646"/>
    </source>
</evidence>
<organism evidence="1 2">
    <name type="scientific">Nonomuraea roseola</name>
    <dbReference type="NCBI Taxonomy" id="46179"/>
    <lineage>
        <taxon>Bacteria</taxon>
        <taxon>Bacillati</taxon>
        <taxon>Actinomycetota</taxon>
        <taxon>Actinomycetes</taxon>
        <taxon>Streptosporangiales</taxon>
        <taxon>Streptosporangiaceae</taxon>
        <taxon>Nonomuraea</taxon>
    </lineage>
</organism>
<sequence length="42" mass="4389">MGEGRGFGGMTGFEVSETTTLTKAQFGVGSVFGEQQGEWSLS</sequence>
<reference evidence="1 2" key="1">
    <citation type="submission" date="2024-09" db="EMBL/GenBank/DDBJ databases">
        <authorList>
            <person name="Sun Q."/>
            <person name="Mori K."/>
        </authorList>
    </citation>
    <scope>NUCLEOTIDE SEQUENCE [LARGE SCALE GENOMIC DNA]</scope>
    <source>
        <strain evidence="1 2">JCM 3323</strain>
    </source>
</reference>
<proteinExistence type="predicted"/>
<gene>
    <name evidence="1" type="ORF">ACFFRN_27820</name>
</gene>
<name>A0ABV5Q4K4_9ACTN</name>
<dbReference type="EMBL" id="JBHMCE010000008">
    <property type="protein sequence ID" value="MFB9530421.1"/>
    <property type="molecule type" value="Genomic_DNA"/>
</dbReference>
<dbReference type="RefSeq" id="WP_346124645.1">
    <property type="nucleotide sequence ID" value="NZ_BAAAXC010000015.1"/>
</dbReference>
<evidence type="ECO:0008006" key="3">
    <source>
        <dbReference type="Google" id="ProtNLM"/>
    </source>
</evidence>
<dbReference type="Proteomes" id="UP001589646">
    <property type="component" value="Unassembled WGS sequence"/>
</dbReference>
<accession>A0ABV5Q4K4</accession>
<evidence type="ECO:0000313" key="1">
    <source>
        <dbReference type="EMBL" id="MFB9530421.1"/>
    </source>
</evidence>